<evidence type="ECO:0000256" key="2">
    <source>
        <dbReference type="SAM" id="SignalP"/>
    </source>
</evidence>
<name>A0A420DWF0_9FLAO</name>
<evidence type="ECO:0000313" key="4">
    <source>
        <dbReference type="Proteomes" id="UP000284892"/>
    </source>
</evidence>
<evidence type="ECO:0000256" key="1">
    <source>
        <dbReference type="SAM" id="MobiDB-lite"/>
    </source>
</evidence>
<feature type="signal peptide" evidence="2">
    <location>
        <begin position="1"/>
        <end position="23"/>
    </location>
</feature>
<keyword evidence="2" id="KW-0732">Signal</keyword>
<dbReference type="OrthoDB" id="1375493at2"/>
<accession>A0A420DWF0</accession>
<evidence type="ECO:0000313" key="3">
    <source>
        <dbReference type="EMBL" id="RKE98558.1"/>
    </source>
</evidence>
<dbReference type="Proteomes" id="UP000284892">
    <property type="component" value="Unassembled WGS sequence"/>
</dbReference>
<organism evidence="3 4">
    <name type="scientific">Ichthyenterobacterium magnum</name>
    <dbReference type="NCBI Taxonomy" id="1230530"/>
    <lineage>
        <taxon>Bacteria</taxon>
        <taxon>Pseudomonadati</taxon>
        <taxon>Bacteroidota</taxon>
        <taxon>Flavobacteriia</taxon>
        <taxon>Flavobacteriales</taxon>
        <taxon>Flavobacteriaceae</taxon>
        <taxon>Ichthyenterobacterium</taxon>
    </lineage>
</organism>
<feature type="chain" id="PRO_5019550457" description="Zincin-like metallopeptidase toxin 3 of polymorphic toxin system" evidence="2">
    <location>
        <begin position="24"/>
        <end position="433"/>
    </location>
</feature>
<proteinExistence type="predicted"/>
<protein>
    <recommendedName>
        <fullName evidence="5">Zincin-like metallopeptidase toxin 3 of polymorphic toxin system</fullName>
    </recommendedName>
</protein>
<dbReference type="PROSITE" id="PS51257">
    <property type="entry name" value="PROKAR_LIPOPROTEIN"/>
    <property type="match status" value="1"/>
</dbReference>
<dbReference type="AlphaFoldDB" id="A0A420DWF0"/>
<comment type="caution">
    <text evidence="3">The sequence shown here is derived from an EMBL/GenBank/DDBJ whole genome shotgun (WGS) entry which is preliminary data.</text>
</comment>
<dbReference type="RefSeq" id="WP_120199763.1">
    <property type="nucleotide sequence ID" value="NZ_RAQJ01000001.1"/>
</dbReference>
<reference evidence="3 4" key="1">
    <citation type="submission" date="2018-09" db="EMBL/GenBank/DDBJ databases">
        <title>Genomic Encyclopedia of Archaeal and Bacterial Type Strains, Phase II (KMG-II): from individual species to whole genera.</title>
        <authorList>
            <person name="Goeker M."/>
        </authorList>
    </citation>
    <scope>NUCLEOTIDE SEQUENCE [LARGE SCALE GENOMIC DNA]</scope>
    <source>
        <strain evidence="3 4">DSM 26283</strain>
    </source>
</reference>
<feature type="region of interest" description="Disordered" evidence="1">
    <location>
        <begin position="226"/>
        <end position="255"/>
    </location>
</feature>
<gene>
    <name evidence="3" type="ORF">BXY80_0648</name>
</gene>
<dbReference type="EMBL" id="RAQJ01000001">
    <property type="protein sequence ID" value="RKE98558.1"/>
    <property type="molecule type" value="Genomic_DNA"/>
</dbReference>
<keyword evidence="4" id="KW-1185">Reference proteome</keyword>
<sequence>MKNLLKIAFLLLGILLLTFGCQKDDIQVEEVALENQEINFNFKTGKIEDFKELGKFVSKDIIDYQDLNYQFRSAAEDNNGFTIINDEITQFVDDNGTTFTLKIVKDNQEPNSFSNLIVNFNDENPVVAFIINYFPTDDYLQNIATNPETVFEGQYHIERIEHADDLSYLYEAKYECISISNTYCTLGGGLAPVGPACYNHPDGGAHIQTFTQSVCWEVPSTFDTPQPNLDNSVVSPDNPSGGGGTSGTSDPKTNPKFVTPCEVDSNTSLIEGNNVNVIENECDEENELVFEFYPNMDKDCQRNIINSFIANTDSPLVNFIRNTFLGNNQYNLAYEDIDLPLVEGEIPNANTVLPSGLNFNSASAVNIQFDNGYLDNATNLSIVMTAAHEFVHDYLAYLYAEGLLLTTYPQYTDLNTAFLAFQNDSNADNGRLL</sequence>
<evidence type="ECO:0008006" key="5">
    <source>
        <dbReference type="Google" id="ProtNLM"/>
    </source>
</evidence>
<feature type="compositionally biased region" description="Polar residues" evidence="1">
    <location>
        <begin position="226"/>
        <end position="238"/>
    </location>
</feature>